<accession>A0A414NZR3</accession>
<dbReference type="InterPro" id="IPR011765">
    <property type="entry name" value="Pept_M16_N"/>
</dbReference>
<evidence type="ECO:0000313" key="2">
    <source>
        <dbReference type="EMBL" id="RHF53397.1"/>
    </source>
</evidence>
<protein>
    <submittedName>
        <fullName evidence="2">Insulinase family protein</fullName>
    </submittedName>
</protein>
<dbReference type="AlphaFoldDB" id="A0A414NZR3"/>
<evidence type="ECO:0000259" key="1">
    <source>
        <dbReference type="SMART" id="SM01264"/>
    </source>
</evidence>
<sequence>MEVNDRIHGFCLQHKEYIPEVDSTAYTFEHEKSGARLFFLENGDDNKVFSISFRTPPVDDTGVAHIVEHSTLCGSRKYPLKEPFVELVKGSLNTFLNAMTYPDKTMYPVASRNDKDFQNLMDVYLDAVFYPNMRENSQVLMQEGWHYEIEKPEDPLTYSGVVYNEMKGALSSPDDLLESRIMHALYPATTYGHESGGDPEAIPDLTQEAFIAFHAKYYHPSNSYIYLYGAMDIAEKLRYLDEEYLSHFDRIPVPSKIDLQPEFSHLECETVAYPVSEEEGTAEKTFLALSWTTGQSLDHKAMMGLEILEHALLRTPAAPLRKALVDAKLGKDVDSIFETDMLQPFFSIVVNNAEPERLDTFYHLAMTKLQQLAENGIDRQLLEASINLMEFRLREADFGSAPKGLIYGIRIMKSWLYGGAPETYLRYEDLLQQMKDGLSSRYFESLIEEYFLANPHRSLLAMVPDTQMAARREKEQQEKLAEKKASMSEAEIEATIAATRALKERQQSPETEEALRTIPVLKLSDIRKESYPLSLEVRDLSGTEVLLSDVTTNGIAYLNLYFDASAVTEEELPYLYLLSELLGMVDTEQHTYAELANLRNLHTGGITSDVVVYTKKNEPDSMMPKLRVRAKALVAKLPELMDLLKEILTESRFTDEKRIRELIEQEEASIELNMQRAANQIIVSRLAAYLSRAGRYADEGGLPFYPFLKSFEADFAGSLEKMQQVFAGLLPKLFNRHGLIVSVTLKQEEYPAFEEAFGALQQSFSQEVFPTASLDWEIKPENEGLTSSSRVQYVGKGANFLRLGYRYTGSMAVLETLLRYDYFWTKVRVQGGAYGAFTGFNRNGFMYFGSYRDPNLCETLDVFDGTADYAAHFTASEREMDKFIIGTMSGVDTPLTPMMKGDAAATCYLRGITQEDRQQRRDEILSTRQEDIRALAPLIAACMKENVLCVFGNDAKIAEAKDVFDSIHPALPALDEAE</sequence>
<dbReference type="GO" id="GO:0016485">
    <property type="term" value="P:protein processing"/>
    <property type="evidence" value="ECO:0007669"/>
    <property type="project" value="TreeGrafter"/>
</dbReference>
<feature type="domain" description="Peptidase M16C associated" evidence="1">
    <location>
        <begin position="462"/>
        <end position="711"/>
    </location>
</feature>
<name>A0A414NZR3_9FIRM</name>
<dbReference type="PANTHER" id="PTHR43016">
    <property type="entry name" value="PRESEQUENCE PROTEASE"/>
    <property type="match status" value="1"/>
</dbReference>
<dbReference type="PANTHER" id="PTHR43016:SF13">
    <property type="entry name" value="PRESEQUENCE PROTEASE, MITOCHONDRIAL"/>
    <property type="match status" value="1"/>
</dbReference>
<comment type="caution">
    <text evidence="2">The sequence shown here is derived from an EMBL/GenBank/DDBJ whole genome shotgun (WGS) entry which is preliminary data.</text>
</comment>
<dbReference type="InterPro" id="IPR011249">
    <property type="entry name" value="Metalloenz_LuxS/M16"/>
</dbReference>
<dbReference type="FunFam" id="3.30.830.10:FF:000034">
    <property type="entry name" value="presequence protease 1, chloroplastic/mitochondrial"/>
    <property type="match status" value="1"/>
</dbReference>
<dbReference type="GO" id="GO:0046872">
    <property type="term" value="F:metal ion binding"/>
    <property type="evidence" value="ECO:0007669"/>
    <property type="project" value="InterPro"/>
</dbReference>
<reference evidence="2 3" key="1">
    <citation type="submission" date="2018-08" db="EMBL/GenBank/DDBJ databases">
        <title>A genome reference for cultivated species of the human gut microbiota.</title>
        <authorList>
            <person name="Zou Y."/>
            <person name="Xue W."/>
            <person name="Luo G."/>
        </authorList>
    </citation>
    <scope>NUCLEOTIDE SEQUENCE [LARGE SCALE GENOMIC DNA]</scope>
    <source>
        <strain evidence="2 3">AM25-21AC</strain>
    </source>
</reference>
<dbReference type="Pfam" id="PF08367">
    <property type="entry name" value="M16C_assoc"/>
    <property type="match status" value="1"/>
</dbReference>
<dbReference type="GO" id="GO:0004222">
    <property type="term" value="F:metalloendopeptidase activity"/>
    <property type="evidence" value="ECO:0007669"/>
    <property type="project" value="TreeGrafter"/>
</dbReference>
<dbReference type="Gene3D" id="3.30.830.10">
    <property type="entry name" value="Metalloenzyme, LuxS/M16 peptidase-like"/>
    <property type="match status" value="4"/>
</dbReference>
<dbReference type="InterPro" id="IPR055130">
    <property type="entry name" value="PreP_C"/>
</dbReference>
<dbReference type="EMBL" id="QRHE01000001">
    <property type="protein sequence ID" value="RHF53397.1"/>
    <property type="molecule type" value="Genomic_DNA"/>
</dbReference>
<dbReference type="InterPro" id="IPR013578">
    <property type="entry name" value="Peptidase_M16C_assoc"/>
</dbReference>
<dbReference type="Pfam" id="PF00675">
    <property type="entry name" value="Peptidase_M16"/>
    <property type="match status" value="1"/>
</dbReference>
<proteinExistence type="predicted"/>
<gene>
    <name evidence="2" type="ORF">DW674_00605</name>
</gene>
<dbReference type="OrthoDB" id="9762027at2"/>
<dbReference type="SMART" id="SM01264">
    <property type="entry name" value="M16C_associated"/>
    <property type="match status" value="1"/>
</dbReference>
<evidence type="ECO:0000313" key="3">
    <source>
        <dbReference type="Proteomes" id="UP000283442"/>
    </source>
</evidence>
<dbReference type="Proteomes" id="UP000283442">
    <property type="component" value="Unassembled WGS sequence"/>
</dbReference>
<dbReference type="SUPFAM" id="SSF63411">
    <property type="entry name" value="LuxS/MPP-like metallohydrolase"/>
    <property type="match status" value="4"/>
</dbReference>
<dbReference type="Pfam" id="PF05193">
    <property type="entry name" value="Peptidase_M16_C"/>
    <property type="match status" value="1"/>
</dbReference>
<dbReference type="Pfam" id="PF22516">
    <property type="entry name" value="PreP_C"/>
    <property type="match status" value="1"/>
</dbReference>
<organism evidence="2 3">
    <name type="scientific">Mitsuokella multacida</name>
    <dbReference type="NCBI Taxonomy" id="52226"/>
    <lineage>
        <taxon>Bacteria</taxon>
        <taxon>Bacillati</taxon>
        <taxon>Bacillota</taxon>
        <taxon>Negativicutes</taxon>
        <taxon>Selenomonadales</taxon>
        <taxon>Selenomonadaceae</taxon>
        <taxon>Mitsuokella</taxon>
    </lineage>
</organism>
<dbReference type="RefSeq" id="WP_118174395.1">
    <property type="nucleotide sequence ID" value="NZ_JAQEAO010000035.1"/>
</dbReference>
<dbReference type="InterPro" id="IPR007863">
    <property type="entry name" value="Peptidase_M16_C"/>
</dbReference>